<dbReference type="Bgee" id="WBGene00007213">
    <property type="expression patterns" value="Expressed in pharyngeal muscle cell (C elegans) and 3 other cell types or tissues"/>
</dbReference>
<evidence type="ECO:0000256" key="1">
    <source>
        <dbReference type="SAM" id="Phobius"/>
    </source>
</evidence>
<dbReference type="AlphaFoldDB" id="G3MU45"/>
<evidence type="ECO:0000313" key="3">
    <source>
        <dbReference type="Proteomes" id="UP000001940"/>
    </source>
</evidence>
<dbReference type="HOGENOM" id="CLU_1373325_0_0_1"/>
<protein>
    <submittedName>
        <fullName evidence="2">Transmembrane protein</fullName>
    </submittedName>
</protein>
<keyword evidence="3" id="KW-1185">Reference proteome</keyword>
<dbReference type="EMBL" id="BX284601">
    <property type="protein sequence ID" value="CCD31025.1"/>
    <property type="molecule type" value="Genomic_DNA"/>
</dbReference>
<dbReference type="AGR" id="WB:WBGene00007213"/>
<dbReference type="ExpressionAtlas" id="G3MU45">
    <property type="expression patterns" value="baseline and differential"/>
</dbReference>
<reference evidence="2 3" key="1">
    <citation type="journal article" date="1998" name="Science">
        <title>Genome sequence of the nematode C. elegans: a platform for investigating biology.</title>
        <authorList>
            <consortium name="The C. elegans sequencing consortium"/>
            <person name="Sulson J.E."/>
            <person name="Waterston R."/>
        </authorList>
    </citation>
    <scope>NUCLEOTIDE SEQUENCE [LARGE SCALE GENOMIC DNA]</scope>
    <source>
        <strain evidence="2 3">Bristol N2</strain>
    </source>
</reference>
<dbReference type="KEGG" id="cel:CELE_C01A2.1"/>
<evidence type="ECO:0000313" key="4">
    <source>
        <dbReference type="WormBase" id="C01A2.1a"/>
    </source>
</evidence>
<evidence type="ECO:0000313" key="2">
    <source>
        <dbReference type="EMBL" id="CCD31025.1"/>
    </source>
</evidence>
<dbReference type="RefSeq" id="NP_001252156.1">
    <property type="nucleotide sequence ID" value="NM_001265227.3"/>
</dbReference>
<dbReference type="PaxDb" id="6239-C01A2.1a"/>
<gene>
    <name evidence="2 4" type="ORF">C01A2.1</name>
    <name evidence="2" type="ORF">CELE_C01A2.1</name>
</gene>
<dbReference type="Proteomes" id="UP000001940">
    <property type="component" value="Chromosome I"/>
</dbReference>
<keyword evidence="1 2" id="KW-0812">Transmembrane</keyword>
<keyword evidence="1" id="KW-0472">Membrane</keyword>
<dbReference type="GeneID" id="182049"/>
<feature type="transmembrane region" description="Helical" evidence="1">
    <location>
        <begin position="58"/>
        <end position="78"/>
    </location>
</feature>
<keyword evidence="1" id="KW-1133">Transmembrane helix</keyword>
<name>G3MU45_CAEEL</name>
<dbReference type="InParanoid" id="G3MU45"/>
<accession>G3MU45</accession>
<organism evidence="2 3">
    <name type="scientific">Caenorhabditis elegans</name>
    <dbReference type="NCBI Taxonomy" id="6239"/>
    <lineage>
        <taxon>Eukaryota</taxon>
        <taxon>Metazoa</taxon>
        <taxon>Ecdysozoa</taxon>
        <taxon>Nematoda</taxon>
        <taxon>Chromadorea</taxon>
        <taxon>Rhabditida</taxon>
        <taxon>Rhabditina</taxon>
        <taxon>Rhabditomorpha</taxon>
        <taxon>Rhabditoidea</taxon>
        <taxon>Rhabditidae</taxon>
        <taxon>Peloderinae</taxon>
        <taxon>Caenorhabditis</taxon>
    </lineage>
</organism>
<dbReference type="WormBase" id="C01A2.1a">
    <property type="protein sequence ID" value="CE46332"/>
    <property type="gene ID" value="WBGene00007213"/>
</dbReference>
<sequence length="199" mass="23192">MMKKFFRQFLKNRVKFQGSVCLLLSRPTQVTVSPREVAKKKGSPLYIHPYSFVSFDCLLYGGLFLLIFLQIPILYFIICYENEMSSPTYEPNGTDESPILLDYEESMDGDPTEDITKAEEDELLKEEPTKEKTVETPMEKLVKDRVWKIITLDQWSQETVKLIKEQFINKNSIYEGLPEITTLYRTLCTLLILKLLLSL</sequence>
<dbReference type="CTD" id="182049"/>
<proteinExistence type="predicted"/>